<keyword evidence="1" id="KW-0732">Signal</keyword>
<dbReference type="EMBL" id="LT795062">
    <property type="protein sequence ID" value="SJX63874.1"/>
    <property type="molecule type" value="Genomic_DNA"/>
</dbReference>
<sequence length="225" mass="23452">MLRTRTWSSCVAIVALLAMATAPIHAQNTPSTRSAATSSTASVSATATIPAVPTASPAVAPYLASCPAELELQITACLDTVARDGAVLPCNPDDWWCNCNNWQGLLSCYQPCPNMQEQLDIDWNQRNCQGQHGFANLYGGNSTGTYLGSNITTTGSNGYTRSYYSEMPVSTSSTSSAWSWAPTATGSGKQRSSSSSAASSRHYAVPAGLAACSLALVAAANLVLL</sequence>
<evidence type="ECO:0008006" key="4">
    <source>
        <dbReference type="Google" id="ProtNLM"/>
    </source>
</evidence>
<reference evidence="2 3" key="1">
    <citation type="submission" date="2017-02" db="EMBL/GenBank/DDBJ databases">
        <authorList>
            <person name="Peterson S.W."/>
        </authorList>
    </citation>
    <scope>NUCLEOTIDE SEQUENCE [LARGE SCALE GENOMIC DNA]</scope>
    <source>
        <strain evidence="2 3">SRS1_H2-8</strain>
    </source>
</reference>
<evidence type="ECO:0000313" key="3">
    <source>
        <dbReference type="Proteomes" id="UP000239563"/>
    </source>
</evidence>
<dbReference type="Proteomes" id="UP000239563">
    <property type="component" value="Chromosome IX"/>
</dbReference>
<evidence type="ECO:0000256" key="1">
    <source>
        <dbReference type="SAM" id="SignalP"/>
    </source>
</evidence>
<organism evidence="2 3">
    <name type="scientific">Sporisorium reilianum f. sp. reilianum</name>
    <dbReference type="NCBI Taxonomy" id="72559"/>
    <lineage>
        <taxon>Eukaryota</taxon>
        <taxon>Fungi</taxon>
        <taxon>Dikarya</taxon>
        <taxon>Basidiomycota</taxon>
        <taxon>Ustilaginomycotina</taxon>
        <taxon>Ustilaginomycetes</taxon>
        <taxon>Ustilaginales</taxon>
        <taxon>Ustilaginaceae</taxon>
        <taxon>Sporisorium</taxon>
    </lineage>
</organism>
<evidence type="ECO:0000313" key="2">
    <source>
        <dbReference type="EMBL" id="SJX63874.1"/>
    </source>
</evidence>
<proteinExistence type="predicted"/>
<dbReference type="AlphaFoldDB" id="A0A2N8UFW9"/>
<protein>
    <recommendedName>
        <fullName evidence="4">Extracellular membrane protein CFEM domain-containing protein</fullName>
    </recommendedName>
</protein>
<feature type="chain" id="PRO_5014750709" description="Extracellular membrane protein CFEM domain-containing protein" evidence="1">
    <location>
        <begin position="27"/>
        <end position="225"/>
    </location>
</feature>
<accession>A0A2N8UFW9</accession>
<gene>
    <name evidence="2" type="ORF">SRS1_14558</name>
</gene>
<name>A0A2N8UFW9_9BASI</name>
<feature type="signal peptide" evidence="1">
    <location>
        <begin position="1"/>
        <end position="26"/>
    </location>
</feature>